<dbReference type="Proteomes" id="UP000032024">
    <property type="component" value="Chromosome"/>
</dbReference>
<evidence type="ECO:0000313" key="7">
    <source>
        <dbReference type="Proteomes" id="UP000032024"/>
    </source>
</evidence>
<evidence type="ECO:0000256" key="3">
    <source>
        <dbReference type="SAM" id="Phobius"/>
    </source>
</evidence>
<evidence type="ECO:0000256" key="2">
    <source>
        <dbReference type="ARBA" id="ARBA00022598"/>
    </source>
</evidence>
<feature type="domain" description="AMP-binding enzyme C-terminal" evidence="5">
    <location>
        <begin position="463"/>
        <end position="538"/>
    </location>
</feature>
<comment type="similarity">
    <text evidence="1">Belongs to the ATP-dependent AMP-binding enzyme family.</text>
</comment>
<dbReference type="Gene3D" id="3.30.300.30">
    <property type="match status" value="1"/>
</dbReference>
<name>A0AAN0WAG8_HEYCO</name>
<dbReference type="InterPro" id="IPR025110">
    <property type="entry name" value="AMP-bd_C"/>
</dbReference>
<feature type="transmembrane region" description="Helical" evidence="3">
    <location>
        <begin position="9"/>
        <end position="31"/>
    </location>
</feature>
<dbReference type="AlphaFoldDB" id="A0AAN0WAG8"/>
<accession>A0AAN0WAG8</accession>
<protein>
    <submittedName>
        <fullName evidence="6">AMP-dependent synthetase/ligase</fullName>
    </submittedName>
</protein>
<dbReference type="Pfam" id="PF13193">
    <property type="entry name" value="AMP-binding_C"/>
    <property type="match status" value="1"/>
</dbReference>
<evidence type="ECO:0000313" key="6">
    <source>
        <dbReference type="EMBL" id="AJO21166.1"/>
    </source>
</evidence>
<dbReference type="PANTHER" id="PTHR43201">
    <property type="entry name" value="ACYL-COA SYNTHETASE"/>
    <property type="match status" value="1"/>
</dbReference>
<keyword evidence="2" id="KW-0436">Ligase</keyword>
<gene>
    <name evidence="6" type="ORF">SB48_HM08orf00569</name>
</gene>
<keyword evidence="3" id="KW-0472">Membrane</keyword>
<proteinExistence type="inferred from homology"/>
<organism evidence="6 7">
    <name type="scientific">Heyndrickxia coagulans</name>
    <name type="common">Weizmannia coagulans</name>
    <dbReference type="NCBI Taxonomy" id="1398"/>
    <lineage>
        <taxon>Bacteria</taxon>
        <taxon>Bacillati</taxon>
        <taxon>Bacillota</taxon>
        <taxon>Bacilli</taxon>
        <taxon>Bacillales</taxon>
        <taxon>Bacillaceae</taxon>
        <taxon>Heyndrickxia</taxon>
    </lineage>
</organism>
<keyword evidence="3" id="KW-1133">Transmembrane helix</keyword>
<dbReference type="GO" id="GO:0031956">
    <property type="term" value="F:medium-chain fatty acid-CoA ligase activity"/>
    <property type="evidence" value="ECO:0007669"/>
    <property type="project" value="TreeGrafter"/>
</dbReference>
<evidence type="ECO:0000259" key="5">
    <source>
        <dbReference type="Pfam" id="PF13193"/>
    </source>
</evidence>
<dbReference type="FunFam" id="3.30.300.30:FF:000008">
    <property type="entry name" value="2,3-dihydroxybenzoate-AMP ligase"/>
    <property type="match status" value="1"/>
</dbReference>
<dbReference type="SUPFAM" id="SSF56801">
    <property type="entry name" value="Acetyl-CoA synthetase-like"/>
    <property type="match status" value="1"/>
</dbReference>
<dbReference type="Gene3D" id="3.40.50.12780">
    <property type="entry name" value="N-terminal domain of ligase-like"/>
    <property type="match status" value="1"/>
</dbReference>
<dbReference type="InterPro" id="IPR000873">
    <property type="entry name" value="AMP-dep_synth/lig_dom"/>
</dbReference>
<keyword evidence="3" id="KW-0812">Transmembrane</keyword>
<dbReference type="EMBL" id="CP010525">
    <property type="protein sequence ID" value="AJO21166.1"/>
    <property type="molecule type" value="Genomic_DNA"/>
</dbReference>
<sequence>MSQKQIPICFFEGLATMVDLFVMVPVSLFYMNRGMAVEKDPNLFSVYEQLVFTAEKYGRKEAIYDLKNRVSYSALLQAVDHFANVLAAKGVKKGDRTAVSLPNWYETAVINFAAAKIGAILVPINPLYKSHELEYILDNAAPVLLIASESLEKNLGFQQSLQWVKESITVRFPLMGFPSFDEYTGGAASYRSVQKAKIDADNDVFCILYISGTTGKPKGVMITHRAVVQSARTIASVLKCTDQDAFIISAPLFHIFGLAINLVCAISAGARILLQEKFRAEQTLKLIEQESITVQQGVPTMFLKQLEVENLENYNLSSLRTGIVGASPIPPNKVKEIREKMGMELNQSFGITEAVTVTSTTFEDDEDKILETLGRPIPGVELKIVNDKRETVPHGVVGEIAVRSFAVMKEYYKMPEQTDQVLDSEGWFYTGDLGMLDEDGYLKFVGRKKEMIIRGGFNIYPQEIEAVLSKHPYILESAVIGFPDEVLGEIVCAVIRLKEGADCSEEDILTYLKERIAIYKVPQRILFTQDFPTTASGKIQKVRLREQLLKTAVQSNPKSLERK</sequence>
<evidence type="ECO:0000259" key="4">
    <source>
        <dbReference type="Pfam" id="PF00501"/>
    </source>
</evidence>
<feature type="domain" description="AMP-dependent synthetase/ligase" evidence="4">
    <location>
        <begin position="53"/>
        <end position="412"/>
    </location>
</feature>
<keyword evidence="7" id="KW-1185">Reference proteome</keyword>
<dbReference type="InterPro" id="IPR045851">
    <property type="entry name" value="AMP-bd_C_sf"/>
</dbReference>
<dbReference type="PANTHER" id="PTHR43201:SF5">
    <property type="entry name" value="MEDIUM-CHAIN ACYL-COA LIGASE ACSF2, MITOCHONDRIAL"/>
    <property type="match status" value="1"/>
</dbReference>
<dbReference type="GO" id="GO:0006631">
    <property type="term" value="P:fatty acid metabolic process"/>
    <property type="evidence" value="ECO:0007669"/>
    <property type="project" value="TreeGrafter"/>
</dbReference>
<evidence type="ECO:0000256" key="1">
    <source>
        <dbReference type="ARBA" id="ARBA00006432"/>
    </source>
</evidence>
<reference evidence="7" key="1">
    <citation type="submission" date="2015-01" db="EMBL/GenBank/DDBJ databases">
        <title>Comparative genome analysis of Bacillus coagulans HM-08, Clostridium butyricum HM-68, Bacillus subtilis HM-66 and Bacillus paralicheniformis BL-09.</title>
        <authorList>
            <person name="Zhang H."/>
        </authorList>
    </citation>
    <scope>NUCLEOTIDE SEQUENCE [LARGE SCALE GENOMIC DNA]</scope>
    <source>
        <strain evidence="7">HM-08</strain>
    </source>
</reference>
<dbReference type="Pfam" id="PF00501">
    <property type="entry name" value="AMP-binding"/>
    <property type="match status" value="1"/>
</dbReference>
<dbReference type="InterPro" id="IPR042099">
    <property type="entry name" value="ANL_N_sf"/>
</dbReference>